<proteinExistence type="predicted"/>
<accession>A0A0E9S4J2</accession>
<dbReference type="AlphaFoldDB" id="A0A0E9S4J2"/>
<reference evidence="1" key="1">
    <citation type="submission" date="2014-11" db="EMBL/GenBank/DDBJ databases">
        <authorList>
            <person name="Amaro Gonzalez C."/>
        </authorList>
    </citation>
    <scope>NUCLEOTIDE SEQUENCE</scope>
</reference>
<sequence length="102" mass="11395">MLSIKYLSNVLCCRSLCATKSFHRQPNTVLCETTLSIGVKVQSSQPEKQGTEHNVSLIYGAMYQNSLSIKICLSSFVLGYILPLYKKSLSRCFFNSLFCSSP</sequence>
<protein>
    <submittedName>
        <fullName evidence="1">Uncharacterized protein</fullName>
    </submittedName>
</protein>
<name>A0A0E9S4J2_ANGAN</name>
<dbReference type="EMBL" id="GBXM01072258">
    <property type="protein sequence ID" value="JAH36319.1"/>
    <property type="molecule type" value="Transcribed_RNA"/>
</dbReference>
<organism evidence="1">
    <name type="scientific">Anguilla anguilla</name>
    <name type="common">European freshwater eel</name>
    <name type="synonym">Muraena anguilla</name>
    <dbReference type="NCBI Taxonomy" id="7936"/>
    <lineage>
        <taxon>Eukaryota</taxon>
        <taxon>Metazoa</taxon>
        <taxon>Chordata</taxon>
        <taxon>Craniata</taxon>
        <taxon>Vertebrata</taxon>
        <taxon>Euteleostomi</taxon>
        <taxon>Actinopterygii</taxon>
        <taxon>Neopterygii</taxon>
        <taxon>Teleostei</taxon>
        <taxon>Anguilliformes</taxon>
        <taxon>Anguillidae</taxon>
        <taxon>Anguilla</taxon>
    </lineage>
</organism>
<evidence type="ECO:0000313" key="1">
    <source>
        <dbReference type="EMBL" id="JAH36319.1"/>
    </source>
</evidence>
<reference evidence="1" key="2">
    <citation type="journal article" date="2015" name="Fish Shellfish Immunol.">
        <title>Early steps in the European eel (Anguilla anguilla)-Vibrio vulnificus interaction in the gills: Role of the RtxA13 toxin.</title>
        <authorList>
            <person name="Callol A."/>
            <person name="Pajuelo D."/>
            <person name="Ebbesson L."/>
            <person name="Teles M."/>
            <person name="MacKenzie S."/>
            <person name="Amaro C."/>
        </authorList>
    </citation>
    <scope>NUCLEOTIDE SEQUENCE</scope>
</reference>